<proteinExistence type="predicted"/>
<evidence type="ECO:0000313" key="10">
    <source>
        <dbReference type="Proteomes" id="UP001147148"/>
    </source>
</evidence>
<keyword evidence="1" id="KW-0813">Transport</keyword>
<dbReference type="InterPro" id="IPR013012">
    <property type="entry name" value="PTS_EIIB_3"/>
</dbReference>
<dbReference type="InterPro" id="IPR036095">
    <property type="entry name" value="PTS_EIIB-like_sf"/>
</dbReference>
<dbReference type="PANTHER" id="PTHR34581">
    <property type="entry name" value="PTS SYSTEM N,N'-DIACETYLCHITOBIOSE-SPECIFIC EIIB COMPONENT"/>
    <property type="match status" value="1"/>
</dbReference>
<keyword evidence="6" id="KW-0418">Kinase</keyword>
<evidence type="ECO:0000256" key="6">
    <source>
        <dbReference type="ARBA" id="ARBA00022777"/>
    </source>
</evidence>
<keyword evidence="4" id="KW-0808">Transferase</keyword>
<dbReference type="RefSeq" id="WP_275471720.1">
    <property type="nucleotide sequence ID" value="NZ_JAPDSH010000005.1"/>
</dbReference>
<accession>A0ABT5X2C3</accession>
<evidence type="ECO:0000256" key="4">
    <source>
        <dbReference type="ARBA" id="ARBA00022679"/>
    </source>
</evidence>
<dbReference type="Pfam" id="PF02302">
    <property type="entry name" value="PTS_IIB"/>
    <property type="match status" value="1"/>
</dbReference>
<organism evidence="9 10">
    <name type="scientific">Vagococcus proximus</name>
    <dbReference type="NCBI Taxonomy" id="2991417"/>
    <lineage>
        <taxon>Bacteria</taxon>
        <taxon>Bacillati</taxon>
        <taxon>Bacillota</taxon>
        <taxon>Bacilli</taxon>
        <taxon>Lactobacillales</taxon>
        <taxon>Enterococcaceae</taxon>
        <taxon>Vagococcus</taxon>
    </lineage>
</organism>
<dbReference type="SUPFAM" id="SSF52794">
    <property type="entry name" value="PTS system IIB component-like"/>
    <property type="match status" value="1"/>
</dbReference>
<evidence type="ECO:0000256" key="5">
    <source>
        <dbReference type="ARBA" id="ARBA00022683"/>
    </source>
</evidence>
<name>A0ABT5X2C3_9ENTE</name>
<evidence type="ECO:0000256" key="3">
    <source>
        <dbReference type="ARBA" id="ARBA00022597"/>
    </source>
</evidence>
<protein>
    <submittedName>
        <fullName evidence="9">PTS sugar transporter subunit IIB</fullName>
    </submittedName>
</protein>
<evidence type="ECO:0000256" key="7">
    <source>
        <dbReference type="PROSITE-ProRule" id="PRU00423"/>
    </source>
</evidence>
<keyword evidence="10" id="KW-1185">Reference proteome</keyword>
<gene>
    <name evidence="9" type="ORF">OL233_07525</name>
</gene>
<evidence type="ECO:0000256" key="1">
    <source>
        <dbReference type="ARBA" id="ARBA00022448"/>
    </source>
</evidence>
<dbReference type="InterPro" id="IPR003501">
    <property type="entry name" value="PTS_EIIB_2/3"/>
</dbReference>
<reference evidence="9" key="1">
    <citation type="submission" date="2022-10" db="EMBL/GenBank/DDBJ databases">
        <title>Vagococcus sp. isolated from poultry meat.</title>
        <authorList>
            <person name="Johansson P."/>
            <person name="Bjorkroth J."/>
        </authorList>
    </citation>
    <scope>NUCLEOTIDE SEQUENCE</scope>
    <source>
        <strain evidence="9">PNs007</strain>
    </source>
</reference>
<evidence type="ECO:0000313" key="9">
    <source>
        <dbReference type="EMBL" id="MDF0480142.1"/>
    </source>
</evidence>
<dbReference type="Gene3D" id="3.40.50.2300">
    <property type="match status" value="1"/>
</dbReference>
<dbReference type="InterPro" id="IPR051819">
    <property type="entry name" value="PTS_sugar-specific_EIIB"/>
</dbReference>
<keyword evidence="5" id="KW-0598">Phosphotransferase system</keyword>
<feature type="modified residue" description="Phosphocysteine; by EIIA" evidence="7">
    <location>
        <position position="9"/>
    </location>
</feature>
<dbReference type="Proteomes" id="UP001147148">
    <property type="component" value="Unassembled WGS sequence"/>
</dbReference>
<dbReference type="PANTHER" id="PTHR34581:SF2">
    <property type="entry name" value="PTS SYSTEM N,N'-DIACETYLCHITOBIOSE-SPECIFIC EIIB COMPONENT"/>
    <property type="match status" value="1"/>
</dbReference>
<keyword evidence="2" id="KW-0597">Phosphoprotein</keyword>
<keyword evidence="3 9" id="KW-0762">Sugar transport</keyword>
<sequence>MTKKIMLCCGAGMSSGLLAQKARKAAKKQGVDVTVEARGESEVPQYFDSIDILLLGPHYANLRDEMATMAAPYHLPVLVIPKEMYGLLDGVGVLALALSELEKAGTES</sequence>
<dbReference type="EMBL" id="JAPDSH010000005">
    <property type="protein sequence ID" value="MDF0480142.1"/>
    <property type="molecule type" value="Genomic_DNA"/>
</dbReference>
<comment type="caution">
    <text evidence="9">The sequence shown here is derived from an EMBL/GenBank/DDBJ whole genome shotgun (WGS) entry which is preliminary data.</text>
</comment>
<evidence type="ECO:0000259" key="8">
    <source>
        <dbReference type="PROSITE" id="PS51100"/>
    </source>
</evidence>
<dbReference type="PROSITE" id="PS51100">
    <property type="entry name" value="PTS_EIIB_TYPE_3"/>
    <property type="match status" value="1"/>
</dbReference>
<evidence type="ECO:0000256" key="2">
    <source>
        <dbReference type="ARBA" id="ARBA00022553"/>
    </source>
</evidence>
<feature type="domain" description="PTS EIIB type-3" evidence="8">
    <location>
        <begin position="2"/>
        <end position="107"/>
    </location>
</feature>